<evidence type="ECO:0000256" key="1">
    <source>
        <dbReference type="SAM" id="MobiDB-lite"/>
    </source>
</evidence>
<reference evidence="2" key="1">
    <citation type="submission" date="2017-07" db="EMBL/GenBank/DDBJ databases">
        <title>Taro Niue Genome Assembly and Annotation.</title>
        <authorList>
            <person name="Atibalentja N."/>
            <person name="Keating K."/>
            <person name="Fields C.J."/>
        </authorList>
    </citation>
    <scope>NUCLEOTIDE SEQUENCE</scope>
    <source>
        <strain evidence="2">Niue_2</strain>
        <tissue evidence="2">Leaf</tissue>
    </source>
</reference>
<accession>A0A843UUU0</accession>
<proteinExistence type="predicted"/>
<evidence type="ECO:0000313" key="3">
    <source>
        <dbReference type="Proteomes" id="UP000652761"/>
    </source>
</evidence>
<name>A0A843UUU0_COLES</name>
<keyword evidence="3" id="KW-1185">Reference proteome</keyword>
<feature type="region of interest" description="Disordered" evidence="1">
    <location>
        <begin position="1"/>
        <end position="36"/>
    </location>
</feature>
<feature type="compositionally biased region" description="Basic and acidic residues" evidence="1">
    <location>
        <begin position="1"/>
        <end position="16"/>
    </location>
</feature>
<dbReference type="EMBL" id="NMUH01000697">
    <property type="protein sequence ID" value="MQL83469.1"/>
    <property type="molecule type" value="Genomic_DNA"/>
</dbReference>
<evidence type="ECO:0000313" key="2">
    <source>
        <dbReference type="EMBL" id="MQL83469.1"/>
    </source>
</evidence>
<dbReference type="Proteomes" id="UP000652761">
    <property type="component" value="Unassembled WGS sequence"/>
</dbReference>
<dbReference type="AlphaFoldDB" id="A0A843UUU0"/>
<sequence>MSLPDFDRVTLQEERSMQGSPLAHGPERERGGNDMVVDGGKNAGCWKDRARLNKAQEKGCFVCVYVCV</sequence>
<organism evidence="2 3">
    <name type="scientific">Colocasia esculenta</name>
    <name type="common">Wild taro</name>
    <name type="synonym">Arum esculentum</name>
    <dbReference type="NCBI Taxonomy" id="4460"/>
    <lineage>
        <taxon>Eukaryota</taxon>
        <taxon>Viridiplantae</taxon>
        <taxon>Streptophyta</taxon>
        <taxon>Embryophyta</taxon>
        <taxon>Tracheophyta</taxon>
        <taxon>Spermatophyta</taxon>
        <taxon>Magnoliopsida</taxon>
        <taxon>Liliopsida</taxon>
        <taxon>Araceae</taxon>
        <taxon>Aroideae</taxon>
        <taxon>Colocasieae</taxon>
        <taxon>Colocasia</taxon>
    </lineage>
</organism>
<feature type="non-terminal residue" evidence="2">
    <location>
        <position position="1"/>
    </location>
</feature>
<protein>
    <submittedName>
        <fullName evidence="2">Uncharacterized protein</fullName>
    </submittedName>
</protein>
<gene>
    <name evidence="2" type="ORF">Taro_015969</name>
</gene>
<comment type="caution">
    <text evidence="2">The sequence shown here is derived from an EMBL/GenBank/DDBJ whole genome shotgun (WGS) entry which is preliminary data.</text>
</comment>